<dbReference type="AlphaFoldDB" id="A0A9D4ZA00"/>
<reference evidence="2" key="1">
    <citation type="submission" date="2021-01" db="EMBL/GenBank/DDBJ databases">
        <title>Adiantum capillus-veneris genome.</title>
        <authorList>
            <person name="Fang Y."/>
            <person name="Liao Q."/>
        </authorList>
    </citation>
    <scope>NUCLEOTIDE SEQUENCE</scope>
    <source>
        <strain evidence="2">H3</strain>
        <tissue evidence="2">Leaf</tissue>
    </source>
</reference>
<feature type="compositionally biased region" description="Acidic residues" evidence="1">
    <location>
        <begin position="79"/>
        <end position="96"/>
    </location>
</feature>
<accession>A0A9D4ZA00</accession>
<protein>
    <submittedName>
        <fullName evidence="2">Uncharacterized protein</fullName>
    </submittedName>
</protein>
<keyword evidence="3" id="KW-1185">Reference proteome</keyword>
<dbReference type="PANTHER" id="PTHR21254">
    <property type="entry name" value="C2 DOMAIN-CONTAINING PROTEIN 3"/>
    <property type="match status" value="1"/>
</dbReference>
<dbReference type="GO" id="GO:0005815">
    <property type="term" value="C:microtubule organizing center"/>
    <property type="evidence" value="ECO:0007669"/>
    <property type="project" value="TreeGrafter"/>
</dbReference>
<gene>
    <name evidence="2" type="ORF">GOP47_0018841</name>
</gene>
<evidence type="ECO:0000313" key="3">
    <source>
        <dbReference type="Proteomes" id="UP000886520"/>
    </source>
</evidence>
<evidence type="ECO:0000256" key="1">
    <source>
        <dbReference type="SAM" id="MobiDB-lite"/>
    </source>
</evidence>
<dbReference type="EMBL" id="JABFUD020000018">
    <property type="protein sequence ID" value="KAI5066217.1"/>
    <property type="molecule type" value="Genomic_DNA"/>
</dbReference>
<evidence type="ECO:0000313" key="2">
    <source>
        <dbReference type="EMBL" id="KAI5066217.1"/>
    </source>
</evidence>
<dbReference type="GO" id="GO:0060271">
    <property type="term" value="P:cilium assembly"/>
    <property type="evidence" value="ECO:0007669"/>
    <property type="project" value="TreeGrafter"/>
</dbReference>
<dbReference type="OrthoDB" id="1928620at2759"/>
<feature type="region of interest" description="Disordered" evidence="1">
    <location>
        <begin position="63"/>
        <end position="105"/>
    </location>
</feature>
<sequence length="831" mass="93775">MDPWSKLIRRAQAFRDALVRASEDASAAGSGSANLTVKDGEKNRKFFQGSLLENLLAEESSCLPDREGVQENLGGEGGGEGEEEHYAEEEEGEDSWDMNNCTDLEQENPGDVAEEALLQELFFPANKKLRFSSSLKQHAVADALLDRNTVCLTVNVGKLILCQGVRNALHEMVTDVGTDTLLSSCLLTLIFPVITAERVEVGSSPEQCISIRPIKGNGHEFVFDHHSQLFWKLPLNQDLSSIWNAQQMMKASIEVVVGDGEVLHGNAYLSLQNVVNQRPAALQLNMVLVRCDTSSRHRSMHSSNAKQEQKSCTRKCQRNSIPTLLIQDAQKPLAMLEVGLKLVHDVGDRGNALLLKNLAPTTEEAWLYVYIPKGLSTIKGDSLHERRKSLILMIKSGNQSVLRLFFKGSLTAKIDYQLKVMGGRFADALLMSPDPKDISTIFLEVWCNPSGLLSGRNDGLQNLIGLAKVPLCAVVDQRESPEKSILDGFFSLWHPRSDAKGQKLRITVYRGSKTEMLRVLQENRSAEVIQRHCRLLLERLHKKKLRKRHESNGGSLLQGETLRHVFEVTVQRAKHIPVEKLSNNGCRYNCRGVFIKYIFPGEDDPLFTHIRRLFDLPIKFHKWVECEEKTSNLTVQVAYDRVDLAESHLLDGTIFYNQMSASHLQLKSLLEVMVLDVKINQAELHTTMPHKNVSSIRFSLFPCNRELESKYPPIMTYLDEMAYQLKSTFMIMLDMLIIKELWESYMTFEVWQQRPQAHESFSSTSIEGRWIGVAIAPCVMLISQRDGVCGWIDLVGLNKQSVGCLKVSVKFLRWHASSRNEDHEINVQPTN</sequence>
<dbReference type="PANTHER" id="PTHR21254:SF1">
    <property type="entry name" value="C2 DOMAIN-CONTAINING PROTEIN 3"/>
    <property type="match status" value="1"/>
</dbReference>
<organism evidence="2 3">
    <name type="scientific">Adiantum capillus-veneris</name>
    <name type="common">Maidenhair fern</name>
    <dbReference type="NCBI Taxonomy" id="13818"/>
    <lineage>
        <taxon>Eukaryota</taxon>
        <taxon>Viridiplantae</taxon>
        <taxon>Streptophyta</taxon>
        <taxon>Embryophyta</taxon>
        <taxon>Tracheophyta</taxon>
        <taxon>Polypodiopsida</taxon>
        <taxon>Polypodiidae</taxon>
        <taxon>Polypodiales</taxon>
        <taxon>Pteridineae</taxon>
        <taxon>Pteridaceae</taxon>
        <taxon>Vittarioideae</taxon>
        <taxon>Adiantum</taxon>
    </lineage>
</organism>
<proteinExistence type="predicted"/>
<comment type="caution">
    <text evidence="2">The sequence shown here is derived from an EMBL/GenBank/DDBJ whole genome shotgun (WGS) entry which is preliminary data.</text>
</comment>
<name>A0A9D4ZA00_ADICA</name>
<dbReference type="Proteomes" id="UP000886520">
    <property type="component" value="Chromosome 18"/>
</dbReference>